<evidence type="ECO:0000313" key="6">
    <source>
        <dbReference type="Proteomes" id="UP000001203"/>
    </source>
</evidence>
<evidence type="ECO:0000259" key="4">
    <source>
        <dbReference type="PROSITE" id="PS50887"/>
    </source>
</evidence>
<dbReference type="NCBIfam" id="TIGR00254">
    <property type="entry name" value="GGDEF"/>
    <property type="match status" value="1"/>
</dbReference>
<evidence type="ECO:0000256" key="1">
    <source>
        <dbReference type="SAM" id="Coils"/>
    </source>
</evidence>
<dbReference type="SUPFAM" id="SSF55785">
    <property type="entry name" value="PYP-like sensor domain (PAS domain)"/>
    <property type="match status" value="2"/>
</dbReference>
<dbReference type="SMART" id="SM00267">
    <property type="entry name" value="GGDEF"/>
    <property type="match status" value="1"/>
</dbReference>
<dbReference type="STRING" id="43989.cce_2293"/>
<dbReference type="GO" id="GO:1902201">
    <property type="term" value="P:negative regulation of bacterial-type flagellum-dependent cell motility"/>
    <property type="evidence" value="ECO:0007669"/>
    <property type="project" value="TreeGrafter"/>
</dbReference>
<reference evidence="5 6" key="1">
    <citation type="journal article" date="2008" name="Proc. Natl. Acad. Sci. U.S.A.">
        <title>The genome of Cyanothece 51142, a unicellular diazotrophic cyanobacterium important in the marine nitrogen cycle.</title>
        <authorList>
            <person name="Welsh E.A."/>
            <person name="Liberton M."/>
            <person name="Stoeckel J."/>
            <person name="Loh T."/>
            <person name="Elvitigala T."/>
            <person name="Wang C."/>
            <person name="Wollam A."/>
            <person name="Fulton R.S."/>
            <person name="Clifton S.W."/>
            <person name="Jacobs J.M."/>
            <person name="Aurora R."/>
            <person name="Ghosh B.K."/>
            <person name="Sherman L.A."/>
            <person name="Smith R.D."/>
            <person name="Wilson R.K."/>
            <person name="Pakrasi H.B."/>
        </authorList>
    </citation>
    <scope>NUCLEOTIDE SEQUENCE [LARGE SCALE GENOMIC DNA]</scope>
    <source>
        <strain evidence="6">ATCC 51142 / BH68</strain>
    </source>
</reference>
<dbReference type="Gene3D" id="3.30.450.20">
    <property type="entry name" value="PAS domain"/>
    <property type="match status" value="2"/>
</dbReference>
<dbReference type="HOGENOM" id="CLU_563506_0_0_3"/>
<dbReference type="NCBIfam" id="TIGR00229">
    <property type="entry name" value="sensory_box"/>
    <property type="match status" value="2"/>
</dbReference>
<evidence type="ECO:0000259" key="3">
    <source>
        <dbReference type="PROSITE" id="PS50113"/>
    </source>
</evidence>
<dbReference type="InterPro" id="IPR029787">
    <property type="entry name" value="Nucleotide_cyclase"/>
</dbReference>
<protein>
    <submittedName>
        <fullName evidence="5">Probable regulatory components of sensory transduction system</fullName>
    </submittedName>
</protein>
<evidence type="ECO:0000313" key="5">
    <source>
        <dbReference type="EMBL" id="ACB51643.1"/>
    </source>
</evidence>
<dbReference type="InterPro" id="IPR035965">
    <property type="entry name" value="PAS-like_dom_sf"/>
</dbReference>
<dbReference type="RefSeq" id="WP_009545007.1">
    <property type="nucleotide sequence ID" value="NC_010546.1"/>
</dbReference>
<dbReference type="GO" id="GO:0005886">
    <property type="term" value="C:plasma membrane"/>
    <property type="evidence" value="ECO:0007669"/>
    <property type="project" value="TreeGrafter"/>
</dbReference>
<dbReference type="EMBL" id="CP000806">
    <property type="protein sequence ID" value="ACB51643.1"/>
    <property type="molecule type" value="Genomic_DNA"/>
</dbReference>
<dbReference type="InterPro" id="IPR001610">
    <property type="entry name" value="PAC"/>
</dbReference>
<dbReference type="GO" id="GO:0043709">
    <property type="term" value="P:cell adhesion involved in single-species biofilm formation"/>
    <property type="evidence" value="ECO:0007669"/>
    <property type="project" value="TreeGrafter"/>
</dbReference>
<dbReference type="AlphaFoldDB" id="B1WQD2"/>
<dbReference type="InterPro" id="IPR000014">
    <property type="entry name" value="PAS"/>
</dbReference>
<feature type="coiled-coil region" evidence="1">
    <location>
        <begin position="132"/>
        <end position="191"/>
    </location>
</feature>
<name>B1WQD2_CROS5</name>
<keyword evidence="1" id="KW-0175">Coiled coil</keyword>
<dbReference type="InterPro" id="IPR043128">
    <property type="entry name" value="Rev_trsase/Diguanyl_cyclase"/>
</dbReference>
<dbReference type="OrthoDB" id="9115at2"/>
<dbReference type="Pfam" id="PF08447">
    <property type="entry name" value="PAS_3"/>
    <property type="match status" value="1"/>
</dbReference>
<dbReference type="InterPro" id="IPR050469">
    <property type="entry name" value="Diguanylate_Cyclase"/>
</dbReference>
<dbReference type="SUPFAM" id="SSF55073">
    <property type="entry name" value="Nucleotide cyclase"/>
    <property type="match status" value="1"/>
</dbReference>
<dbReference type="CDD" id="cd01949">
    <property type="entry name" value="GGDEF"/>
    <property type="match status" value="1"/>
</dbReference>
<dbReference type="PANTHER" id="PTHR45138">
    <property type="entry name" value="REGULATORY COMPONENTS OF SENSORY TRANSDUCTION SYSTEM"/>
    <property type="match status" value="1"/>
</dbReference>
<dbReference type="PROSITE" id="PS50887">
    <property type="entry name" value="GGDEF"/>
    <property type="match status" value="1"/>
</dbReference>
<dbReference type="InterPro" id="IPR000700">
    <property type="entry name" value="PAS-assoc_C"/>
</dbReference>
<feature type="domain" description="PAS" evidence="2">
    <location>
        <begin position="181"/>
        <end position="251"/>
    </location>
</feature>
<dbReference type="PANTHER" id="PTHR45138:SF9">
    <property type="entry name" value="DIGUANYLATE CYCLASE DGCM-RELATED"/>
    <property type="match status" value="1"/>
</dbReference>
<dbReference type="InterPro" id="IPR013656">
    <property type="entry name" value="PAS_4"/>
</dbReference>
<dbReference type="Proteomes" id="UP000001203">
    <property type="component" value="Chromosome circular"/>
</dbReference>
<dbReference type="InterPro" id="IPR000160">
    <property type="entry name" value="GGDEF_dom"/>
</dbReference>
<dbReference type="SMART" id="SM00086">
    <property type="entry name" value="PAC"/>
    <property type="match status" value="1"/>
</dbReference>
<evidence type="ECO:0000259" key="2">
    <source>
        <dbReference type="PROSITE" id="PS50112"/>
    </source>
</evidence>
<dbReference type="KEGG" id="cyt:cce_2293"/>
<sequence length="484" mass="55837">MNDSSKSSQDQATLYRILCEAIPLGIFRNDVTGQCIYANQKLQEMSGLSQEEILGDGWKKMVHPEDQEWLSFIWSHFVEQVNLGHQSHYQLEYRYLNQDNSVGWAFVQAVPEYSSLGQLVGFIGSTLDITQRKRAEEILTDYSHKLENEVNQRTQELVIINEQLQQEINERKKVELALRNSQKQLKEITDSIHAGIAYVDQKGKYHFVNKFYELQFNRSRETMIGKYVWEVMGKETYNNVNHLIDQVLKGESKHIEFDITYETGNTSYSSCFLTPAFDETEKVIGYYTVVFDITERRNLEQSLKKANKKLSYLAVVDDLTEIANRRRFDDFLNKEWRRLLRTQDPLSLILLDVDFFKCYNDYYGHPKGDDCLVKIAQLANNSVSRCSDLVARYGGEEFAVILPNTDKRGAIIVAQRIHQNIRNARIPHETSKKGSIISVSLGVACLIPSLQESPKNLINLADQALYQAKNQGRDRFCVAKNNNI</sequence>
<dbReference type="PROSITE" id="PS50113">
    <property type="entry name" value="PAC"/>
    <property type="match status" value="2"/>
</dbReference>
<accession>B1WQD2</accession>
<dbReference type="CDD" id="cd00130">
    <property type="entry name" value="PAS"/>
    <property type="match status" value="2"/>
</dbReference>
<feature type="domain" description="GGDEF" evidence="4">
    <location>
        <begin position="344"/>
        <end position="481"/>
    </location>
</feature>
<proteinExistence type="predicted"/>
<dbReference type="Pfam" id="PF08448">
    <property type="entry name" value="PAS_4"/>
    <property type="match status" value="1"/>
</dbReference>
<dbReference type="InterPro" id="IPR013655">
    <property type="entry name" value="PAS_fold_3"/>
</dbReference>
<dbReference type="PROSITE" id="PS50112">
    <property type="entry name" value="PAS"/>
    <property type="match status" value="2"/>
</dbReference>
<dbReference type="FunFam" id="3.30.70.270:FF:000001">
    <property type="entry name" value="Diguanylate cyclase domain protein"/>
    <property type="match status" value="1"/>
</dbReference>
<dbReference type="GO" id="GO:0052621">
    <property type="term" value="F:diguanylate cyclase activity"/>
    <property type="evidence" value="ECO:0007669"/>
    <property type="project" value="TreeGrafter"/>
</dbReference>
<feature type="domain" description="PAS" evidence="2">
    <location>
        <begin position="11"/>
        <end position="68"/>
    </location>
</feature>
<dbReference type="Pfam" id="PF00990">
    <property type="entry name" value="GGDEF"/>
    <property type="match status" value="1"/>
</dbReference>
<dbReference type="Gene3D" id="3.30.70.270">
    <property type="match status" value="1"/>
</dbReference>
<feature type="domain" description="PAC" evidence="3">
    <location>
        <begin position="253"/>
        <end position="305"/>
    </location>
</feature>
<keyword evidence="6" id="KW-1185">Reference proteome</keyword>
<dbReference type="SMART" id="SM00091">
    <property type="entry name" value="PAS"/>
    <property type="match status" value="2"/>
</dbReference>
<feature type="domain" description="PAC" evidence="3">
    <location>
        <begin position="89"/>
        <end position="141"/>
    </location>
</feature>
<gene>
    <name evidence="5" type="ordered locus">cce_2293</name>
</gene>
<dbReference type="eggNOG" id="COG3706">
    <property type="taxonomic scope" value="Bacteria"/>
</dbReference>
<organism evidence="5 6">
    <name type="scientific">Crocosphaera subtropica (strain ATCC 51142 / BH68)</name>
    <name type="common">Cyanothece sp. (strain ATCC 51142)</name>
    <dbReference type="NCBI Taxonomy" id="43989"/>
    <lineage>
        <taxon>Bacteria</taxon>
        <taxon>Bacillati</taxon>
        <taxon>Cyanobacteriota</taxon>
        <taxon>Cyanophyceae</taxon>
        <taxon>Oscillatoriophycideae</taxon>
        <taxon>Chroococcales</taxon>
        <taxon>Aphanothecaceae</taxon>
        <taxon>Crocosphaera</taxon>
        <taxon>Crocosphaera subtropica</taxon>
    </lineage>
</organism>